<feature type="compositionally biased region" description="Polar residues" evidence="1">
    <location>
        <begin position="75"/>
        <end position="92"/>
    </location>
</feature>
<feature type="region of interest" description="Disordered" evidence="1">
    <location>
        <begin position="75"/>
        <end position="98"/>
    </location>
</feature>
<protein>
    <submittedName>
        <fullName evidence="2">Uncharacterized protein</fullName>
    </submittedName>
</protein>
<comment type="caution">
    <text evidence="2">The sequence shown here is derived from an EMBL/GenBank/DDBJ whole genome shotgun (WGS) entry which is preliminary data.</text>
</comment>
<reference evidence="2 3" key="1">
    <citation type="journal article" date="2023" name="Plants (Basel)">
        <title>Bridging the Gap: Combining Genomics and Transcriptomics Approaches to Understand Stylosanthes scabra, an Orphan Legume from the Brazilian Caatinga.</title>
        <authorList>
            <person name="Ferreira-Neto J.R.C."/>
            <person name="da Silva M.D."/>
            <person name="Binneck E."/>
            <person name="de Melo N.F."/>
            <person name="da Silva R.H."/>
            <person name="de Melo A.L.T.M."/>
            <person name="Pandolfi V."/>
            <person name="Bustamante F.O."/>
            <person name="Brasileiro-Vidal A.C."/>
            <person name="Benko-Iseppon A.M."/>
        </authorList>
    </citation>
    <scope>NUCLEOTIDE SEQUENCE [LARGE SCALE GENOMIC DNA]</scope>
    <source>
        <tissue evidence="2">Leaves</tissue>
    </source>
</reference>
<keyword evidence="3" id="KW-1185">Reference proteome</keyword>
<organism evidence="2 3">
    <name type="scientific">Stylosanthes scabra</name>
    <dbReference type="NCBI Taxonomy" id="79078"/>
    <lineage>
        <taxon>Eukaryota</taxon>
        <taxon>Viridiplantae</taxon>
        <taxon>Streptophyta</taxon>
        <taxon>Embryophyta</taxon>
        <taxon>Tracheophyta</taxon>
        <taxon>Spermatophyta</taxon>
        <taxon>Magnoliopsida</taxon>
        <taxon>eudicotyledons</taxon>
        <taxon>Gunneridae</taxon>
        <taxon>Pentapetalae</taxon>
        <taxon>rosids</taxon>
        <taxon>fabids</taxon>
        <taxon>Fabales</taxon>
        <taxon>Fabaceae</taxon>
        <taxon>Papilionoideae</taxon>
        <taxon>50 kb inversion clade</taxon>
        <taxon>dalbergioids sensu lato</taxon>
        <taxon>Dalbergieae</taxon>
        <taxon>Pterocarpus clade</taxon>
        <taxon>Stylosanthes</taxon>
    </lineage>
</organism>
<evidence type="ECO:0000256" key="1">
    <source>
        <dbReference type="SAM" id="MobiDB-lite"/>
    </source>
</evidence>
<name>A0ABU6YBQ8_9FABA</name>
<dbReference type="Proteomes" id="UP001341840">
    <property type="component" value="Unassembled WGS sequence"/>
</dbReference>
<gene>
    <name evidence="2" type="ORF">PIB30_029159</name>
</gene>
<accession>A0ABU6YBQ8</accession>
<dbReference type="EMBL" id="JASCZI010241773">
    <property type="protein sequence ID" value="MED6206684.1"/>
    <property type="molecule type" value="Genomic_DNA"/>
</dbReference>
<evidence type="ECO:0000313" key="3">
    <source>
        <dbReference type="Proteomes" id="UP001341840"/>
    </source>
</evidence>
<proteinExistence type="predicted"/>
<sequence length="206" mass="23047">MELPPLPDEDMWPLAERLIIMPNSYLRRNLEGRPMSMRLRNEMDEVEPDRRKRCGLCRVVGGRLVCLGRPCGSSGVASSAKESIEATGSTEGDMTRPKSTGVCGEGLVRIYWSMPLTRPLGWGCFRRCSLKAPYPLQAVSKRFKKRCCLEFMIQPPVPKSNPLSPDPHCHRVKPAVTRFPSTCAMLPWRTTYGQGTATMLAGVSYE</sequence>
<evidence type="ECO:0000313" key="2">
    <source>
        <dbReference type="EMBL" id="MED6206684.1"/>
    </source>
</evidence>